<feature type="transmembrane region" description="Helical" evidence="8">
    <location>
        <begin position="69"/>
        <end position="90"/>
    </location>
</feature>
<evidence type="ECO:0000256" key="2">
    <source>
        <dbReference type="ARBA" id="ARBA00009773"/>
    </source>
</evidence>
<dbReference type="PANTHER" id="PTHR21716:SF53">
    <property type="entry name" value="PERMEASE PERM-RELATED"/>
    <property type="match status" value="1"/>
</dbReference>
<comment type="subcellular location">
    <subcellularLocation>
        <location evidence="1">Cell membrane</location>
        <topology evidence="1">Multi-pass membrane protein</topology>
    </subcellularLocation>
</comment>
<sequence length="361" mass="40432">MPNGKWFRIGYGIILILLIIFLSTKVRFIFEPLFVLFQTLFIPVIFAGILYYLIRPFVDFSSKYIPRPLAVLIVFLAGVGAITGIAILVAPELERQFNNLANSLPDLIDDANQMLLNIQASDWFSRISPEEDAITNFFTNLENNLNDILSSIASQITEYIGVVANVLITIIVVPFILFYLLKDGERLPRRVINFLPKRYQDEAAEILDDMDNALSSYIQGQIIVSCFVGVLLYIGYTIIDLRFSLILAVVALLTNFIPFIGPWIGTIPGVVVGILDSPFQALLVIILVVVVQQIESNLISPQVMGKKLQIHPITIIFLLLFAGRFGGILAMIIAVPTYAVLKVIVSHIYRIIKLKNKDAFE</sequence>
<evidence type="ECO:0000256" key="3">
    <source>
        <dbReference type="ARBA" id="ARBA00022448"/>
    </source>
</evidence>
<keyword evidence="10" id="KW-1185">Reference proteome</keyword>
<reference evidence="9 10" key="1">
    <citation type="submission" date="2024-06" db="EMBL/GenBank/DDBJ databases">
        <title>Genomic Encyclopedia of Type Strains, Phase IV (KMG-IV): sequencing the most valuable type-strain genomes for metagenomic binning, comparative biology and taxonomic classification.</title>
        <authorList>
            <person name="Goeker M."/>
        </authorList>
    </citation>
    <scope>NUCLEOTIDE SEQUENCE [LARGE SCALE GENOMIC DNA]</scope>
    <source>
        <strain evidence="9 10">DSM 23520</strain>
    </source>
</reference>
<keyword evidence="7 8" id="KW-0472">Membrane</keyword>
<feature type="transmembrane region" description="Helical" evidence="8">
    <location>
        <begin position="6"/>
        <end position="22"/>
    </location>
</feature>
<dbReference type="Proteomes" id="UP001549167">
    <property type="component" value="Unassembled WGS sequence"/>
</dbReference>
<feature type="transmembrane region" description="Helical" evidence="8">
    <location>
        <begin position="159"/>
        <end position="181"/>
    </location>
</feature>
<evidence type="ECO:0000256" key="5">
    <source>
        <dbReference type="ARBA" id="ARBA00022692"/>
    </source>
</evidence>
<dbReference type="PANTHER" id="PTHR21716">
    <property type="entry name" value="TRANSMEMBRANE PROTEIN"/>
    <property type="match status" value="1"/>
</dbReference>
<evidence type="ECO:0000313" key="9">
    <source>
        <dbReference type="EMBL" id="MET3683019.1"/>
    </source>
</evidence>
<comment type="similarity">
    <text evidence="2">Belongs to the autoinducer-2 exporter (AI-2E) (TC 2.A.86) family.</text>
</comment>
<evidence type="ECO:0000256" key="8">
    <source>
        <dbReference type="SAM" id="Phobius"/>
    </source>
</evidence>
<organism evidence="9 10">
    <name type="scientific">Alkalibacillus flavidus</name>
    <dbReference type="NCBI Taxonomy" id="546021"/>
    <lineage>
        <taxon>Bacteria</taxon>
        <taxon>Bacillati</taxon>
        <taxon>Bacillota</taxon>
        <taxon>Bacilli</taxon>
        <taxon>Bacillales</taxon>
        <taxon>Bacillaceae</taxon>
        <taxon>Alkalibacillus</taxon>
    </lineage>
</organism>
<comment type="caution">
    <text evidence="9">The sequence shown here is derived from an EMBL/GenBank/DDBJ whole genome shotgun (WGS) entry which is preliminary data.</text>
</comment>
<gene>
    <name evidence="9" type="ORF">ABID56_001109</name>
</gene>
<dbReference type="RefSeq" id="WP_354219616.1">
    <property type="nucleotide sequence ID" value="NZ_JBEPMX010000004.1"/>
</dbReference>
<dbReference type="EMBL" id="JBEPMX010000004">
    <property type="protein sequence ID" value="MET3683019.1"/>
    <property type="molecule type" value="Genomic_DNA"/>
</dbReference>
<evidence type="ECO:0000256" key="1">
    <source>
        <dbReference type="ARBA" id="ARBA00004651"/>
    </source>
</evidence>
<feature type="transmembrane region" description="Helical" evidence="8">
    <location>
        <begin position="312"/>
        <end position="335"/>
    </location>
</feature>
<accession>A0ABV2KUF8</accession>
<keyword evidence="6 8" id="KW-1133">Transmembrane helix</keyword>
<evidence type="ECO:0000256" key="4">
    <source>
        <dbReference type="ARBA" id="ARBA00022475"/>
    </source>
</evidence>
<feature type="transmembrane region" description="Helical" evidence="8">
    <location>
        <begin position="243"/>
        <end position="264"/>
    </location>
</feature>
<feature type="transmembrane region" description="Helical" evidence="8">
    <location>
        <begin position="217"/>
        <end position="236"/>
    </location>
</feature>
<feature type="transmembrane region" description="Helical" evidence="8">
    <location>
        <begin position="270"/>
        <end position="291"/>
    </location>
</feature>
<keyword evidence="4" id="KW-1003">Cell membrane</keyword>
<dbReference type="InterPro" id="IPR002549">
    <property type="entry name" value="AI-2E-like"/>
</dbReference>
<dbReference type="Pfam" id="PF01594">
    <property type="entry name" value="AI-2E_transport"/>
    <property type="match status" value="1"/>
</dbReference>
<evidence type="ECO:0000256" key="7">
    <source>
        <dbReference type="ARBA" id="ARBA00023136"/>
    </source>
</evidence>
<keyword evidence="5 8" id="KW-0812">Transmembrane</keyword>
<proteinExistence type="inferred from homology"/>
<evidence type="ECO:0000313" key="10">
    <source>
        <dbReference type="Proteomes" id="UP001549167"/>
    </source>
</evidence>
<keyword evidence="3" id="KW-0813">Transport</keyword>
<protein>
    <submittedName>
        <fullName evidence="9">PurR-regulated permease PerM</fullName>
    </submittedName>
</protein>
<feature type="transmembrane region" description="Helical" evidence="8">
    <location>
        <begin position="34"/>
        <end position="54"/>
    </location>
</feature>
<name>A0ABV2KUF8_9BACI</name>
<evidence type="ECO:0000256" key="6">
    <source>
        <dbReference type="ARBA" id="ARBA00022989"/>
    </source>
</evidence>